<dbReference type="GO" id="GO:0000028">
    <property type="term" value="P:ribosomal small subunit assembly"/>
    <property type="evidence" value="ECO:0007669"/>
    <property type="project" value="TreeGrafter"/>
</dbReference>
<dbReference type="SUPFAM" id="SSF50978">
    <property type="entry name" value="WD40 repeat-like"/>
    <property type="match status" value="1"/>
</dbReference>
<reference evidence="2" key="2">
    <citation type="submission" date="2023-06" db="EMBL/GenBank/DDBJ databases">
        <authorList>
            <person name="Swenson N.G."/>
            <person name="Wegrzyn J.L."/>
            <person name="Mcevoy S.L."/>
        </authorList>
    </citation>
    <scope>NUCLEOTIDE SEQUENCE</scope>
    <source>
        <strain evidence="2">NS2018</strain>
        <tissue evidence="2">Leaf</tissue>
    </source>
</reference>
<proteinExistence type="predicted"/>
<dbReference type="PANTHER" id="PTHR19858">
    <property type="entry name" value="WD40 REPEAT PROTEIN"/>
    <property type="match status" value="1"/>
</dbReference>
<accession>A0AA39SKE7</accession>
<dbReference type="InterPro" id="IPR036322">
    <property type="entry name" value="WD40_repeat_dom_sf"/>
</dbReference>
<dbReference type="InterPro" id="IPR015943">
    <property type="entry name" value="WD40/YVTN_repeat-like_dom_sf"/>
</dbReference>
<dbReference type="PANTHER" id="PTHR19858:SF0">
    <property type="entry name" value="PERIODIC TRYPTOPHAN PROTEIN 2 HOMOLOG"/>
    <property type="match status" value="1"/>
</dbReference>
<reference evidence="2" key="1">
    <citation type="journal article" date="2022" name="Plant J.">
        <title>Strategies of tolerance reflected in two North American maple genomes.</title>
        <authorList>
            <person name="McEvoy S.L."/>
            <person name="Sezen U.U."/>
            <person name="Trouern-Trend A."/>
            <person name="McMahon S.M."/>
            <person name="Schaberg P.G."/>
            <person name="Yang J."/>
            <person name="Wegrzyn J.L."/>
            <person name="Swenson N.G."/>
        </authorList>
    </citation>
    <scope>NUCLEOTIDE SEQUENCE</scope>
    <source>
        <strain evidence="2">NS2018</strain>
    </source>
</reference>
<gene>
    <name evidence="2" type="ORF">LWI29_000684</name>
</gene>
<comment type="caution">
    <text evidence="2">The sequence shown here is derived from an EMBL/GenBank/DDBJ whole genome shotgun (WGS) entry which is preliminary data.</text>
</comment>
<dbReference type="Proteomes" id="UP001168877">
    <property type="component" value="Unassembled WGS sequence"/>
</dbReference>
<dbReference type="EMBL" id="JAUESC010000004">
    <property type="protein sequence ID" value="KAK0594801.1"/>
    <property type="molecule type" value="Genomic_DNA"/>
</dbReference>
<dbReference type="GO" id="GO:0032040">
    <property type="term" value="C:small-subunit processome"/>
    <property type="evidence" value="ECO:0007669"/>
    <property type="project" value="TreeGrafter"/>
</dbReference>
<feature type="compositionally biased region" description="Basic and acidic residues" evidence="1">
    <location>
        <begin position="70"/>
        <end position="80"/>
    </location>
</feature>
<feature type="compositionally biased region" description="Basic and acidic residues" evidence="1">
    <location>
        <begin position="89"/>
        <end position="106"/>
    </location>
</feature>
<evidence type="ECO:0000256" key="1">
    <source>
        <dbReference type="SAM" id="MobiDB-lite"/>
    </source>
</evidence>
<name>A0AA39SKE7_ACESA</name>
<feature type="region of interest" description="Disordered" evidence="1">
    <location>
        <begin position="70"/>
        <end position="106"/>
    </location>
</feature>
<sequence length="170" mass="18709">MSSCYLTLSPNGTFLLTVDENNRCLFINLHRHVVLHCVKFKYPVNAIQFSPNGNYIAVGAVGVIAKSGNDGKLDEIRGEDSEPPSLGTPERDGEGKKRRDFDGKGVDSGEEKWYLHIHPILNYWPRGQMITKSRYECRRRCGAPMVVISGGGGPGGGHLCLGLGYVWCVD</sequence>
<dbReference type="GO" id="GO:0000462">
    <property type="term" value="P:maturation of SSU-rRNA from tricistronic rRNA transcript (SSU-rRNA, 5.8S rRNA, LSU-rRNA)"/>
    <property type="evidence" value="ECO:0007669"/>
    <property type="project" value="TreeGrafter"/>
</dbReference>
<keyword evidence="3" id="KW-1185">Reference proteome</keyword>
<organism evidence="2 3">
    <name type="scientific">Acer saccharum</name>
    <name type="common">Sugar maple</name>
    <dbReference type="NCBI Taxonomy" id="4024"/>
    <lineage>
        <taxon>Eukaryota</taxon>
        <taxon>Viridiplantae</taxon>
        <taxon>Streptophyta</taxon>
        <taxon>Embryophyta</taxon>
        <taxon>Tracheophyta</taxon>
        <taxon>Spermatophyta</taxon>
        <taxon>Magnoliopsida</taxon>
        <taxon>eudicotyledons</taxon>
        <taxon>Gunneridae</taxon>
        <taxon>Pentapetalae</taxon>
        <taxon>rosids</taxon>
        <taxon>malvids</taxon>
        <taxon>Sapindales</taxon>
        <taxon>Sapindaceae</taxon>
        <taxon>Hippocastanoideae</taxon>
        <taxon>Acereae</taxon>
        <taxon>Acer</taxon>
    </lineage>
</organism>
<protein>
    <submittedName>
        <fullName evidence="2">Uncharacterized protein</fullName>
    </submittedName>
</protein>
<dbReference type="GO" id="GO:0034388">
    <property type="term" value="C:Pwp2p-containing subcomplex of 90S preribosome"/>
    <property type="evidence" value="ECO:0007669"/>
    <property type="project" value="TreeGrafter"/>
</dbReference>
<dbReference type="InterPro" id="IPR027145">
    <property type="entry name" value="PWP2"/>
</dbReference>
<evidence type="ECO:0000313" key="2">
    <source>
        <dbReference type="EMBL" id="KAK0594801.1"/>
    </source>
</evidence>
<dbReference type="AlphaFoldDB" id="A0AA39SKE7"/>
<evidence type="ECO:0000313" key="3">
    <source>
        <dbReference type="Proteomes" id="UP001168877"/>
    </source>
</evidence>
<dbReference type="Gene3D" id="2.130.10.10">
    <property type="entry name" value="YVTN repeat-like/Quinoprotein amine dehydrogenase"/>
    <property type="match status" value="1"/>
</dbReference>